<name>A7J7Q4_PBCVF</name>
<dbReference type="RefSeq" id="YP_001426182.1">
    <property type="nucleotide sequence ID" value="NC_008603.1"/>
</dbReference>
<evidence type="ECO:0000313" key="2">
    <source>
        <dbReference type="EMBL" id="ABT15835.1"/>
    </source>
</evidence>
<gene>
    <name evidence="2" type="primary">n550L</name>
    <name evidence="2" type="ORF">FR483_n550L</name>
</gene>
<protein>
    <submittedName>
        <fullName evidence="2">Uncharacterized protein n550L</fullName>
    </submittedName>
</protein>
<sequence>MRTVVDLNAKDLAEDVGELGTIAIATSSGALLCIIKVLARQKMPKDHLGNIYTLIILLERNGTPVVVNRNTVL</sequence>
<evidence type="ECO:0000313" key="3">
    <source>
        <dbReference type="Proteomes" id="UP000204095"/>
    </source>
</evidence>
<dbReference type="KEGG" id="vg:5470103"/>
<feature type="transmembrane region" description="Helical" evidence="1">
    <location>
        <begin position="20"/>
        <end position="39"/>
    </location>
</feature>
<dbReference type="EMBL" id="DQ890022">
    <property type="protein sequence ID" value="ABT15835.1"/>
    <property type="molecule type" value="Genomic_DNA"/>
</dbReference>
<keyword evidence="1" id="KW-0812">Transmembrane</keyword>
<keyword evidence="1" id="KW-0472">Membrane</keyword>
<proteinExistence type="predicted"/>
<keyword evidence="1" id="KW-1133">Transmembrane helix</keyword>
<reference evidence="2 3" key="1">
    <citation type="journal article" date="2007" name="Virology">
        <title>Sequence and annotation of the 314-kb MT325 and the 321-kb FR483 viruses that infect Chlorella Pbi.</title>
        <authorList>
            <person name="Fitzgerald L.A."/>
            <person name="Graves M.V."/>
            <person name="Li X."/>
            <person name="Feldblyum T."/>
            <person name="Hartigan J."/>
            <person name="Van Etten J.L."/>
        </authorList>
    </citation>
    <scope>NUCLEOTIDE SEQUENCE [LARGE SCALE GENOMIC DNA]</scope>
    <source>
        <strain evidence="2 3">FR483</strain>
    </source>
</reference>
<dbReference type="Proteomes" id="UP000204095">
    <property type="component" value="Segment"/>
</dbReference>
<evidence type="ECO:0000256" key="1">
    <source>
        <dbReference type="SAM" id="Phobius"/>
    </source>
</evidence>
<accession>A7J7Q4</accession>
<organismHost>
    <name type="scientific">Paramecium bursaria</name>
    <dbReference type="NCBI Taxonomy" id="74790"/>
</organismHost>
<organism evidence="2 3">
    <name type="scientific">Paramecium bursaria Chlorella virus FR483</name>
    <name type="common">PBCV-FR483</name>
    <dbReference type="NCBI Taxonomy" id="399781"/>
    <lineage>
        <taxon>Viruses</taxon>
        <taxon>Varidnaviria</taxon>
        <taxon>Bamfordvirae</taxon>
        <taxon>Nucleocytoviricota</taxon>
        <taxon>Megaviricetes</taxon>
        <taxon>Algavirales</taxon>
        <taxon>Phycodnaviridae</taxon>
        <taxon>Chlorovirus</taxon>
        <taxon>Chlorovirus conductrix</taxon>
        <taxon>Paramecium bursaria Chlorella virus A1</taxon>
    </lineage>
</organism>
<dbReference type="GeneID" id="5470103"/>